<name>A0ACC1IVE3_9FUNG</name>
<evidence type="ECO:0000313" key="1">
    <source>
        <dbReference type="EMBL" id="KAJ1901615.1"/>
    </source>
</evidence>
<dbReference type="EMBL" id="JANBPG010000021">
    <property type="protein sequence ID" value="KAJ1901615.1"/>
    <property type="molecule type" value="Genomic_DNA"/>
</dbReference>
<sequence>MKLNISQQTWVNIIDAVVVLTAVWHAFLAMVFGSKQVYFRWRLYASHAMLAVLVAISVSGRAIEAVYIARLVAVGVLQSLNAKNTQMLHWCRLMASANGCYRAVLHSVIIGRQQETEAVLGFVLHGLLIYSEVDSNDCKALSGLLRDVFLVQPFRMAQRASANTNNLLHNWDIGERFAAKHLLSEFTFDPHQRFFVVRAITRMMAPAYVPIFLVEQTLALAQYIHAVLMGRLLAEIDKPQTSSLTWCLLLVGSLGVARFVQGQNLRVNNWRMGEIKRITKAIELAIFLAPLQAGAGPLRNAHMFRFGNHHPEQLVFAVSNVFMHVSTLLTAIISVVTIAYSLGTGVAVASALVVLFIYVAAKLGYLVLEYATARWFVLQPYDCVDEICSNITSIKLHAWEEKYLRWAQTYVDDDGESSYPLRLRVVRYAVNTSLAILQSSAKCIAVLVAFMMYDAANGSYSGARLQQMRQQIYMLSGHIKLVFGGTFEWRSVRESNRILALSLRAERRKTIDRVSNDGNTVVQLTDCDFSWDSAAPNVLSGVSFAVTSGQLVAVCGPVGQGKSALLQALCGELDLIRGTGYTSAGTIAYVAQRPFIMADSVQANILFGRTLDADRYQRVLWACALDEDIGRMSAGDQTPVGNGGLGISGGQRTRLALARAAYAADDAELILLDDPLAAVDTKVARMLLSRLLLGPTALLSGKACVLVTNNKKVLPFAHHVVSVVGGQATVIKQVPRVYQHMPELNKANPQQTLHSTLSGTPELQSKCPEEKTADPVPNTTAEADKATEAIAEAENTFMYLFRICGYTIVVGTVLYALVVTFAWRVSQLWLLQAQRATVISPSAVTALWYLQLDLIVVAYQGLLIALDNYLSTYTAQYLCAPRISHKFFSSILHSPLSYFASEQQHSRISNGFYNSAHDLRNSIPILFRMEVTILVTIYNSLWHAWQFSIAILLTIIPLTIGIYYLEQWLIPTQTALRRLGTLTNIGNSHMRTTVINAGQTVRLLQTESHFRKAVMDQFDRDTQEFQTMWGYYNLFGCIEQAISQLTALAAIVVMLVKQRAQPLHMPDDPNSITSAEAMHIINTVDKLISSMTNIIKLPERLVNYAELVNNFKSFTQLQPQPQTTTTTPATLPDNWPSNGKVEFSDYSMRYSADQPRALDGISLTIRPGEKIGIVGRTGAGKSSLAKALFRLTEADSGKILIDDMDISSIPLNELRSRLAIIPQESALFFGSIRDNLDPLQQHTLEDLWSAIIKAQLVDLVNRKEVTEMGATAREKENEVFSLFDLEQERTKTKAVKNNCWRRINIESTSPVLRSGLDKWIDIEGRNFSIGQRQLVGLCRGLLKSNRKILVLDEATADVDATTDNIIHGVIRKEFKHSTVITIAHRVNTVIDSDRVVVLDKGRIVEVDTPGNLLKRDSIFARLVLDNN</sequence>
<accession>A0ACC1IVE3</accession>
<keyword evidence="2" id="KW-1185">Reference proteome</keyword>
<proteinExistence type="predicted"/>
<gene>
    <name evidence="1" type="primary">YCF1_1</name>
    <name evidence="1" type="ORF">LPJ66_000640</name>
</gene>
<comment type="caution">
    <text evidence="1">The sequence shown here is derived from an EMBL/GenBank/DDBJ whole genome shotgun (WGS) entry which is preliminary data.</text>
</comment>
<reference evidence="1" key="1">
    <citation type="submission" date="2022-07" db="EMBL/GenBank/DDBJ databases">
        <title>Phylogenomic reconstructions and comparative analyses of Kickxellomycotina fungi.</title>
        <authorList>
            <person name="Reynolds N.K."/>
            <person name="Stajich J.E."/>
            <person name="Barry K."/>
            <person name="Grigoriev I.V."/>
            <person name="Crous P."/>
            <person name="Smith M.E."/>
        </authorList>
    </citation>
    <scope>NUCLEOTIDE SEQUENCE</scope>
    <source>
        <strain evidence="1">Benny 63K</strain>
    </source>
</reference>
<keyword evidence="1" id="KW-0067">ATP-binding</keyword>
<dbReference type="Proteomes" id="UP001150581">
    <property type="component" value="Unassembled WGS sequence"/>
</dbReference>
<evidence type="ECO:0000313" key="2">
    <source>
        <dbReference type="Proteomes" id="UP001150581"/>
    </source>
</evidence>
<organism evidence="1 2">
    <name type="scientific">Kickxella alabastrina</name>
    <dbReference type="NCBI Taxonomy" id="61397"/>
    <lineage>
        <taxon>Eukaryota</taxon>
        <taxon>Fungi</taxon>
        <taxon>Fungi incertae sedis</taxon>
        <taxon>Zoopagomycota</taxon>
        <taxon>Kickxellomycotina</taxon>
        <taxon>Kickxellomycetes</taxon>
        <taxon>Kickxellales</taxon>
        <taxon>Kickxellaceae</taxon>
        <taxon>Kickxella</taxon>
    </lineage>
</organism>
<keyword evidence="1" id="KW-0547">Nucleotide-binding</keyword>
<protein>
    <submittedName>
        <fullName evidence="1">ATP-binding cassette glutathione S-conjugate transporter ycf1</fullName>
    </submittedName>
</protein>